<name>A2SU17_METLZ</name>
<dbReference type="Pfam" id="PF00583">
    <property type="entry name" value="Acetyltransf_1"/>
    <property type="match status" value="1"/>
</dbReference>
<dbReference type="RefSeq" id="WP_011834026.1">
    <property type="nucleotide sequence ID" value="NC_008942.1"/>
</dbReference>
<dbReference type="InterPro" id="IPR016181">
    <property type="entry name" value="Acyl_CoA_acyltransferase"/>
</dbReference>
<accession>A2SU17</accession>
<keyword evidence="5" id="KW-1185">Reference proteome</keyword>
<proteinExistence type="predicted"/>
<evidence type="ECO:0000256" key="1">
    <source>
        <dbReference type="ARBA" id="ARBA00022679"/>
    </source>
</evidence>
<reference evidence="4 5" key="1">
    <citation type="journal article" date="2009" name="Stand. Genomic Sci.">
        <title>Complete genome sequence of Methanocorpusculum labreanum type strain Z.</title>
        <authorList>
            <person name="Anderson I.J."/>
            <person name="Sieprawska-Lupa M."/>
            <person name="Goltsman E."/>
            <person name="Lapidus A."/>
            <person name="Copeland A."/>
            <person name="Glavina Del Rio T."/>
            <person name="Tice H."/>
            <person name="Dalin E."/>
            <person name="Barry K."/>
            <person name="Pitluck S."/>
            <person name="Hauser L."/>
            <person name="Land M."/>
            <person name="Lucas S."/>
            <person name="Richardson P."/>
            <person name="Whitman W.B."/>
            <person name="Kyrpides N.C."/>
        </authorList>
    </citation>
    <scope>NUCLEOTIDE SEQUENCE [LARGE SCALE GENOMIC DNA]</scope>
    <source>
        <strain evidence="5">ATCC 43576 / DSM 4855 / Z</strain>
    </source>
</reference>
<gene>
    <name evidence="4" type="ordered locus">Mlab_1662</name>
</gene>
<dbReference type="GeneID" id="4794642"/>
<protein>
    <submittedName>
        <fullName evidence="4">GCN5-related N-acetyltransferase</fullName>
    </submittedName>
</protein>
<dbReference type="SUPFAM" id="SSF55729">
    <property type="entry name" value="Acyl-CoA N-acyltransferases (Nat)"/>
    <property type="match status" value="1"/>
</dbReference>
<dbReference type="CDD" id="cd04301">
    <property type="entry name" value="NAT_SF"/>
    <property type="match status" value="1"/>
</dbReference>
<dbReference type="STRING" id="410358.Mlab_1662"/>
<dbReference type="EMBL" id="CP000559">
    <property type="protein sequence ID" value="ABN07823.1"/>
    <property type="molecule type" value="Genomic_DNA"/>
</dbReference>
<dbReference type="HOGENOM" id="CLU_013985_4_5_2"/>
<dbReference type="eggNOG" id="arCOG00830">
    <property type="taxonomic scope" value="Archaea"/>
</dbReference>
<evidence type="ECO:0000313" key="4">
    <source>
        <dbReference type="EMBL" id="ABN07823.1"/>
    </source>
</evidence>
<dbReference type="GO" id="GO:0016747">
    <property type="term" value="F:acyltransferase activity, transferring groups other than amino-acyl groups"/>
    <property type="evidence" value="ECO:0007669"/>
    <property type="project" value="InterPro"/>
</dbReference>
<feature type="domain" description="N-acetyltransferase" evidence="3">
    <location>
        <begin position="5"/>
        <end position="163"/>
    </location>
</feature>
<dbReference type="PROSITE" id="PS51186">
    <property type="entry name" value="GNAT"/>
    <property type="match status" value="1"/>
</dbReference>
<evidence type="ECO:0000313" key="5">
    <source>
        <dbReference type="Proteomes" id="UP000000365"/>
    </source>
</evidence>
<dbReference type="PANTHER" id="PTHR43072:SF23">
    <property type="entry name" value="UPF0039 PROTEIN C11D3.02C"/>
    <property type="match status" value="1"/>
</dbReference>
<dbReference type="Gene3D" id="3.40.630.30">
    <property type="match status" value="1"/>
</dbReference>
<dbReference type="Proteomes" id="UP000000365">
    <property type="component" value="Chromosome"/>
</dbReference>
<evidence type="ECO:0000259" key="3">
    <source>
        <dbReference type="PROSITE" id="PS51186"/>
    </source>
</evidence>
<sequence length="165" mass="18960">MTMECTIREMQDYDWPRVSGIYEQALLEGISTFATVCPTFEEWDKAHLKDCRYVMLADDMVVGWCAVSPTSSREAYKGVVEVSIYFDKAFRGMGLGTKLLDHLCRESEAKGYWCLFVNILSINTASINLHKKCGFREVGYRERIAKDLFGVWQNTIVMERRNGIS</sequence>
<keyword evidence="2" id="KW-0012">Acyltransferase</keyword>
<dbReference type="KEGG" id="mla:Mlab_1662"/>
<dbReference type="AlphaFoldDB" id="A2SU17"/>
<dbReference type="PANTHER" id="PTHR43072">
    <property type="entry name" value="N-ACETYLTRANSFERASE"/>
    <property type="match status" value="1"/>
</dbReference>
<evidence type="ECO:0000256" key="2">
    <source>
        <dbReference type="ARBA" id="ARBA00023315"/>
    </source>
</evidence>
<organism evidence="4 5">
    <name type="scientific">Methanocorpusculum labreanum (strain ATCC 43576 / DSM 4855 / Z)</name>
    <dbReference type="NCBI Taxonomy" id="410358"/>
    <lineage>
        <taxon>Archaea</taxon>
        <taxon>Methanobacteriati</taxon>
        <taxon>Methanobacteriota</taxon>
        <taxon>Stenosarchaea group</taxon>
        <taxon>Methanomicrobia</taxon>
        <taxon>Methanomicrobiales</taxon>
        <taxon>Methanocorpusculaceae</taxon>
        <taxon>Methanocorpusculum</taxon>
    </lineage>
</organism>
<keyword evidence="1 4" id="KW-0808">Transferase</keyword>
<dbReference type="InterPro" id="IPR000182">
    <property type="entry name" value="GNAT_dom"/>
</dbReference>